<organism evidence="1 2">
    <name type="scientific">Meloidogyne enterolobii</name>
    <name type="common">Root-knot nematode worm</name>
    <name type="synonym">Meloidogyne mayaguensis</name>
    <dbReference type="NCBI Taxonomy" id="390850"/>
    <lineage>
        <taxon>Eukaryota</taxon>
        <taxon>Metazoa</taxon>
        <taxon>Ecdysozoa</taxon>
        <taxon>Nematoda</taxon>
        <taxon>Chromadorea</taxon>
        <taxon>Rhabditida</taxon>
        <taxon>Tylenchina</taxon>
        <taxon>Tylenchomorpha</taxon>
        <taxon>Tylenchoidea</taxon>
        <taxon>Meloidogynidae</taxon>
        <taxon>Meloidogyninae</taxon>
        <taxon>Meloidogyne</taxon>
    </lineage>
</organism>
<proteinExistence type="predicted"/>
<comment type="caution">
    <text evidence="1">The sequence shown here is derived from an EMBL/GenBank/DDBJ whole genome shotgun (WGS) entry which is preliminary data.</text>
</comment>
<protein>
    <submittedName>
        <fullName evidence="1">Uncharacterized protein</fullName>
    </submittedName>
</protein>
<evidence type="ECO:0000313" key="1">
    <source>
        <dbReference type="EMBL" id="CAK5076256.1"/>
    </source>
</evidence>
<evidence type="ECO:0000313" key="2">
    <source>
        <dbReference type="Proteomes" id="UP001497535"/>
    </source>
</evidence>
<name>A0ACB0ZBC3_MELEN</name>
<gene>
    <name evidence="1" type="ORF">MENTE1834_LOCUS23118</name>
</gene>
<keyword evidence="2" id="KW-1185">Reference proteome</keyword>
<accession>A0ACB0ZBC3</accession>
<dbReference type="EMBL" id="CAVMJV010000030">
    <property type="protein sequence ID" value="CAK5076256.1"/>
    <property type="molecule type" value="Genomic_DNA"/>
</dbReference>
<sequence>MTTEYDDENCGQLVIATDDELVDCPPASPHGESEFSSTTEPSQKLDGEKSNVKVSAHVDSSTSQSQSAIPDSTQISSTETKMDGSNLEIGEIDGKKQEPSKNVSTRNKKREKVSTKNFDQKPLNADKHQNKTNEENIAKIDVKHKPHGVHNFLSGTLNKKTMIDKSTCVFTRANGTSNGLEEHLLSMRPGTNVTIDITIICKSGGNTLYICAKWRGQEYHGVLTDGEPLFSHHHSQKRNANSNSNKSHFDNDGSGPSHSMAAEGDRASNIGGVKRGGKRGGTHLSKPSIATSGPEDKRLKNIADGRKTSKDSLKIIKNYLDTAGQPNHANKQLVSSKSCSEPTTPGPVSSEQSSSSSNAFFPHAVPHSPIASTSSNPSSFHKQSAKRRLSSASSSSQNTHHGLYEASRRSFPHRCPHKQCGFRFGAISDLNTHLLIGHQDFERTKAAILESSATQTISPEMNSIGCDPLNIPQNNEESSSHILCFKCKQLLTKEEKAFKNCQTTKIIRPNTLSVEEIEEEGPSTTKKQRLNKTKEAENDDSPGFSDISDDAAPTLEKQEQMFDKQNDDQQASQQNKNKNEIPFTIADIASSSLTTSPLFLQKLVPGDGQLIDSATLYLQQLQQQQEQLKGENENKNLLEKSITSSTNVGRTSTDLNNERSQQQPQQQTFNETSFPFSVSSNIDPSNLQPGISATMFEQQNPFAISQLQAFVAANQQQSSASPKFLNPSSSGLLSLGTPMSSTATKLDANAQIHHKIYELQEHANTSAVAGGEGNVHISASRSSSTKPLQSQIGSTVSPIPSMRPNSAIASGGASQQQRGSSQNEQSNISQNSQQHHQNLQKPQQLPQQPTLLNPSNSFFLRPPSNPGMAFLPSNPSFVPPSITPISAAPPNNAAALFAIQQQMAIAQQQQQAMRRNSNNNNNGPPMPTTSGGNTLLQQQQIQQQQIPTSMFTQPFGGQMQVPPGLLAAAASGLDFNVLQQYAALINQASGSSGGALPQSNNNLPHIQQQQQQNHNQK</sequence>
<dbReference type="Proteomes" id="UP001497535">
    <property type="component" value="Unassembled WGS sequence"/>
</dbReference>
<reference evidence="1" key="1">
    <citation type="submission" date="2023-11" db="EMBL/GenBank/DDBJ databases">
        <authorList>
            <person name="Poullet M."/>
        </authorList>
    </citation>
    <scope>NUCLEOTIDE SEQUENCE</scope>
    <source>
        <strain evidence="1">E1834</strain>
    </source>
</reference>